<evidence type="ECO:0000256" key="11">
    <source>
        <dbReference type="ARBA" id="ARBA00023014"/>
    </source>
</evidence>
<dbReference type="SUPFAM" id="SSF56322">
    <property type="entry name" value="ADC synthase"/>
    <property type="match status" value="1"/>
</dbReference>
<keyword evidence="13" id="KW-0456">Lyase</keyword>
<accession>A0AAE0T6W5</accession>
<dbReference type="SUPFAM" id="SSF48150">
    <property type="entry name" value="DNA-glycosylase"/>
    <property type="match status" value="1"/>
</dbReference>
<dbReference type="GO" id="GO:0035485">
    <property type="term" value="F:adenine/guanine mispair binding"/>
    <property type="evidence" value="ECO:0007669"/>
    <property type="project" value="TreeGrafter"/>
</dbReference>
<gene>
    <name evidence="16" type="ORF">CHS0354_000596</name>
</gene>
<evidence type="ECO:0000313" key="16">
    <source>
        <dbReference type="EMBL" id="KAK3604932.1"/>
    </source>
</evidence>
<evidence type="ECO:0000256" key="7">
    <source>
        <dbReference type="ARBA" id="ARBA00022723"/>
    </source>
</evidence>
<dbReference type="AlphaFoldDB" id="A0AAE0T6W5"/>
<evidence type="ECO:0000259" key="15">
    <source>
        <dbReference type="PROSITE" id="PS50887"/>
    </source>
</evidence>
<evidence type="ECO:0000256" key="6">
    <source>
        <dbReference type="ARBA" id="ARBA00022485"/>
    </source>
</evidence>
<dbReference type="InterPro" id="IPR044298">
    <property type="entry name" value="MIG/MutY"/>
</dbReference>
<evidence type="ECO:0000256" key="1">
    <source>
        <dbReference type="ARBA" id="ARBA00000843"/>
    </source>
</evidence>
<dbReference type="SUPFAM" id="SSF55073">
    <property type="entry name" value="Nucleotide cyclase"/>
    <property type="match status" value="1"/>
</dbReference>
<dbReference type="GO" id="GO:0032357">
    <property type="term" value="F:oxidized purine DNA binding"/>
    <property type="evidence" value="ECO:0007669"/>
    <property type="project" value="TreeGrafter"/>
</dbReference>
<dbReference type="CDD" id="cd01949">
    <property type="entry name" value="GGDEF"/>
    <property type="match status" value="1"/>
</dbReference>
<evidence type="ECO:0000256" key="3">
    <source>
        <dbReference type="ARBA" id="ARBA00008343"/>
    </source>
</evidence>
<proteinExistence type="inferred from homology"/>
<feature type="domain" description="GGDEF" evidence="15">
    <location>
        <begin position="14"/>
        <end position="149"/>
    </location>
</feature>
<keyword evidence="8" id="KW-0227">DNA damage</keyword>
<evidence type="ECO:0000313" key="17">
    <source>
        <dbReference type="Proteomes" id="UP001195483"/>
    </source>
</evidence>
<keyword evidence="11" id="KW-0411">Iron-sulfur</keyword>
<dbReference type="Pfam" id="PF00990">
    <property type="entry name" value="GGDEF"/>
    <property type="match status" value="1"/>
</dbReference>
<dbReference type="PANTHER" id="PTHR42944">
    <property type="entry name" value="ADENINE DNA GLYCOSYLASE"/>
    <property type="match status" value="1"/>
</dbReference>
<name>A0AAE0T6W5_9BIVA</name>
<keyword evidence="7" id="KW-0479">Metal-binding</keyword>
<dbReference type="GO" id="GO:0016829">
    <property type="term" value="F:lyase activity"/>
    <property type="evidence" value="ECO:0007669"/>
    <property type="project" value="UniProtKB-KW"/>
</dbReference>
<reference evidence="16" key="3">
    <citation type="submission" date="2023-05" db="EMBL/GenBank/DDBJ databases">
        <authorList>
            <person name="Smith C.H."/>
        </authorList>
    </citation>
    <scope>NUCLEOTIDE SEQUENCE</scope>
    <source>
        <strain evidence="16">CHS0354</strain>
        <tissue evidence="16">Mantle</tissue>
    </source>
</reference>
<dbReference type="InterPro" id="IPR043128">
    <property type="entry name" value="Rev_trsase/Diguanyl_cyclase"/>
</dbReference>
<dbReference type="GO" id="GO:0046872">
    <property type="term" value="F:metal ion binding"/>
    <property type="evidence" value="ECO:0007669"/>
    <property type="project" value="UniProtKB-KW"/>
</dbReference>
<dbReference type="PROSITE" id="PS50887">
    <property type="entry name" value="GGDEF"/>
    <property type="match status" value="1"/>
</dbReference>
<comment type="cofactor">
    <cofactor evidence="2">
        <name>[4Fe-4S] cluster</name>
        <dbReference type="ChEBI" id="CHEBI:49883"/>
    </cofactor>
</comment>
<evidence type="ECO:0000256" key="13">
    <source>
        <dbReference type="ARBA" id="ARBA00023239"/>
    </source>
</evidence>
<dbReference type="Pfam" id="PF00730">
    <property type="entry name" value="HhH-GPD"/>
    <property type="match status" value="1"/>
</dbReference>
<comment type="catalytic activity">
    <reaction evidence="1">
        <text>Hydrolyzes free adenine bases from 7,8-dihydro-8-oxoguanine:adenine mismatched double-stranded DNA, leaving an apurinic site.</text>
        <dbReference type="EC" id="3.2.2.31"/>
    </reaction>
</comment>
<evidence type="ECO:0000256" key="5">
    <source>
        <dbReference type="ARBA" id="ARBA00022023"/>
    </source>
</evidence>
<comment type="caution">
    <text evidence="16">The sequence shown here is derived from an EMBL/GenBank/DDBJ whole genome shotgun (WGS) entry which is preliminary data.</text>
</comment>
<evidence type="ECO:0000256" key="2">
    <source>
        <dbReference type="ARBA" id="ARBA00001966"/>
    </source>
</evidence>
<dbReference type="InterPro" id="IPR029787">
    <property type="entry name" value="Nucleotide_cyclase"/>
</dbReference>
<keyword evidence="12" id="KW-0234">DNA repair</keyword>
<dbReference type="Pfam" id="PF00425">
    <property type="entry name" value="Chorismate_bind"/>
    <property type="match status" value="1"/>
</dbReference>
<comment type="similarity">
    <text evidence="3">Belongs to the Nth/MutY family.</text>
</comment>
<evidence type="ECO:0000256" key="4">
    <source>
        <dbReference type="ARBA" id="ARBA00012045"/>
    </source>
</evidence>
<dbReference type="InterPro" id="IPR015890">
    <property type="entry name" value="Chorismate_C"/>
</dbReference>
<evidence type="ECO:0000256" key="10">
    <source>
        <dbReference type="ARBA" id="ARBA00023004"/>
    </source>
</evidence>
<dbReference type="Gene3D" id="3.30.70.270">
    <property type="match status" value="1"/>
</dbReference>
<dbReference type="Proteomes" id="UP001195483">
    <property type="component" value="Unassembled WGS sequence"/>
</dbReference>
<reference evidence="16" key="1">
    <citation type="journal article" date="2021" name="Genome Biol. Evol.">
        <title>A High-Quality Reference Genome for a Parasitic Bivalve with Doubly Uniparental Inheritance (Bivalvia: Unionida).</title>
        <authorList>
            <person name="Smith C.H."/>
        </authorList>
    </citation>
    <scope>NUCLEOTIDE SEQUENCE</scope>
    <source>
        <strain evidence="16">CHS0354</strain>
    </source>
</reference>
<keyword evidence="6" id="KW-0004">4Fe-4S</keyword>
<dbReference type="GO" id="GO:0034039">
    <property type="term" value="F:8-oxo-7,8-dihydroguanine DNA N-glycosylase activity"/>
    <property type="evidence" value="ECO:0007669"/>
    <property type="project" value="TreeGrafter"/>
</dbReference>
<dbReference type="SMART" id="SM00478">
    <property type="entry name" value="ENDO3c"/>
    <property type="match status" value="1"/>
</dbReference>
<dbReference type="NCBIfam" id="TIGR00254">
    <property type="entry name" value="GGDEF"/>
    <property type="match status" value="1"/>
</dbReference>
<evidence type="ECO:0000256" key="9">
    <source>
        <dbReference type="ARBA" id="ARBA00022801"/>
    </source>
</evidence>
<dbReference type="InterPro" id="IPR005801">
    <property type="entry name" value="ADC_synthase"/>
</dbReference>
<keyword evidence="10" id="KW-0408">Iron</keyword>
<dbReference type="GO" id="GO:0006298">
    <property type="term" value="P:mismatch repair"/>
    <property type="evidence" value="ECO:0007669"/>
    <property type="project" value="TreeGrafter"/>
</dbReference>
<organism evidence="16 17">
    <name type="scientific">Potamilus streckersoni</name>
    <dbReference type="NCBI Taxonomy" id="2493646"/>
    <lineage>
        <taxon>Eukaryota</taxon>
        <taxon>Metazoa</taxon>
        <taxon>Spiralia</taxon>
        <taxon>Lophotrochozoa</taxon>
        <taxon>Mollusca</taxon>
        <taxon>Bivalvia</taxon>
        <taxon>Autobranchia</taxon>
        <taxon>Heteroconchia</taxon>
        <taxon>Palaeoheterodonta</taxon>
        <taxon>Unionida</taxon>
        <taxon>Unionoidea</taxon>
        <taxon>Unionidae</taxon>
        <taxon>Ambleminae</taxon>
        <taxon>Lampsilini</taxon>
        <taxon>Potamilus</taxon>
    </lineage>
</organism>
<dbReference type="Gene3D" id="1.10.340.30">
    <property type="entry name" value="Hypothetical protein, domain 2"/>
    <property type="match status" value="1"/>
</dbReference>
<dbReference type="GO" id="GO:0006284">
    <property type="term" value="P:base-excision repair"/>
    <property type="evidence" value="ECO:0007669"/>
    <property type="project" value="InterPro"/>
</dbReference>
<reference evidence="16" key="2">
    <citation type="journal article" date="2021" name="Genome Biol. Evol.">
        <title>Developing a high-quality reference genome for a parasitic bivalve with doubly uniparental inheritance (Bivalvia: Unionida).</title>
        <authorList>
            <person name="Smith C.H."/>
        </authorList>
    </citation>
    <scope>NUCLEOTIDE SEQUENCE</scope>
    <source>
        <strain evidence="16">CHS0354</strain>
        <tissue evidence="16">Mantle</tissue>
    </source>
</reference>
<dbReference type="InterPro" id="IPR003265">
    <property type="entry name" value="HhH-GPD_domain"/>
</dbReference>
<evidence type="ECO:0000256" key="8">
    <source>
        <dbReference type="ARBA" id="ARBA00022763"/>
    </source>
</evidence>
<keyword evidence="17" id="KW-1185">Reference proteome</keyword>
<dbReference type="GO" id="GO:0051539">
    <property type="term" value="F:4 iron, 4 sulfur cluster binding"/>
    <property type="evidence" value="ECO:0007669"/>
    <property type="project" value="UniProtKB-KW"/>
</dbReference>
<dbReference type="GO" id="GO:0000701">
    <property type="term" value="F:purine-specific mismatch base pair DNA N-glycosylase activity"/>
    <property type="evidence" value="ECO:0007669"/>
    <property type="project" value="UniProtKB-EC"/>
</dbReference>
<dbReference type="SMART" id="SM00267">
    <property type="entry name" value="GGDEF"/>
    <property type="match status" value="1"/>
</dbReference>
<keyword evidence="14" id="KW-0326">Glycosidase</keyword>
<protein>
    <recommendedName>
        <fullName evidence="5">Adenine DNA glycosylase</fullName>
        <ecNumber evidence="4">3.2.2.31</ecNumber>
    </recommendedName>
</protein>
<evidence type="ECO:0000256" key="12">
    <source>
        <dbReference type="ARBA" id="ARBA00023204"/>
    </source>
</evidence>
<dbReference type="InterPro" id="IPR011257">
    <property type="entry name" value="DNA_glycosylase"/>
</dbReference>
<dbReference type="PANTHER" id="PTHR42944:SF1">
    <property type="entry name" value="ADENINE DNA GLYCOSYLASE"/>
    <property type="match status" value="1"/>
</dbReference>
<keyword evidence="9" id="KW-0378">Hydrolase</keyword>
<sequence length="481" mass="54764">MLSLEVVRSKRFSQPLSILMADVDFFKFYNDTNGHVEGDTVLIEIAKIIKHEVRETDIAARFGGEEFSIILPNTQKSEAVVLAERLRKSVQEKQFKFEADQPDGDVTVSIGVASMPDDSLNADLLIRCADLALYQAKRNGRNRKLKKRLLNWFALNKRNMPWRGEKDPYKIWISEVMLQQTQVKTVIPYYEEFIKAFPNIELLANAKRDNLMKIWEGLGYYRRAKHLQETAKFILDSGESFPKTKQDLLKLKGIGDYTASMISSVAFGEKQVAIDESLAATAKTSRELELQSEKNIHEQDIVSVFIKRILRGFCSELNFSTQPNIRRLNGISHLITTFCGKLNGIANPVVIAEALQPTPAVCGDPRKKAYSLINKYENFSRGLYSGSIGWTSYCGKTVEIAVAIRSVLMFEKNKFHIYTGCGLVSNSIPEEEYNETSGLAVFSHWELEKQLGFLRSFSARQELQLENFIHQLLKPINHVFR</sequence>
<evidence type="ECO:0000256" key="14">
    <source>
        <dbReference type="ARBA" id="ARBA00023295"/>
    </source>
</evidence>
<dbReference type="CDD" id="cd00056">
    <property type="entry name" value="ENDO3c"/>
    <property type="match status" value="1"/>
</dbReference>
<dbReference type="InterPro" id="IPR000160">
    <property type="entry name" value="GGDEF_dom"/>
</dbReference>
<dbReference type="FunFam" id="3.30.70.270:FF:000001">
    <property type="entry name" value="Diguanylate cyclase domain protein"/>
    <property type="match status" value="1"/>
</dbReference>
<dbReference type="FunFam" id="1.10.340.30:FF:000002">
    <property type="entry name" value="Adenine DNA glycosylase"/>
    <property type="match status" value="1"/>
</dbReference>
<dbReference type="EMBL" id="JAEAOA010000085">
    <property type="protein sequence ID" value="KAK3604932.1"/>
    <property type="molecule type" value="Genomic_DNA"/>
</dbReference>
<dbReference type="EC" id="3.2.2.31" evidence="4"/>
<dbReference type="Gene3D" id="3.60.120.10">
    <property type="entry name" value="Anthranilate synthase"/>
    <property type="match status" value="1"/>
</dbReference>